<protein>
    <submittedName>
        <fullName evidence="7">Binding-protein-dependent transport systems inner membrane component</fullName>
    </submittedName>
</protein>
<keyword evidence="4 5" id="KW-0472">Membrane</keyword>
<feature type="transmembrane region" description="Helical" evidence="5">
    <location>
        <begin position="342"/>
        <end position="360"/>
    </location>
</feature>
<gene>
    <name evidence="7" type="ordered locus">Cmaq_0897</name>
</gene>
<evidence type="ECO:0000313" key="8">
    <source>
        <dbReference type="Proteomes" id="UP000001137"/>
    </source>
</evidence>
<dbReference type="Proteomes" id="UP000001137">
    <property type="component" value="Chromosome"/>
</dbReference>
<accession>A8MD75</accession>
<dbReference type="Gene3D" id="1.10.3720.10">
    <property type="entry name" value="MetI-like"/>
    <property type="match status" value="2"/>
</dbReference>
<keyword evidence="3 5" id="KW-1133">Transmembrane helix</keyword>
<proteinExistence type="inferred from homology"/>
<dbReference type="HOGENOM" id="CLU_036171_2_0_2"/>
<comment type="subcellular location">
    <subcellularLocation>
        <location evidence="5">Cell membrane</location>
        <topology evidence="5">Multi-pass membrane protein</topology>
    </subcellularLocation>
    <subcellularLocation>
        <location evidence="1">Membrane</location>
        <topology evidence="1">Multi-pass membrane protein</topology>
    </subcellularLocation>
</comment>
<feature type="transmembrane region" description="Helical" evidence="5">
    <location>
        <begin position="292"/>
        <end position="310"/>
    </location>
</feature>
<feature type="transmembrane region" description="Helical" evidence="5">
    <location>
        <begin position="512"/>
        <end position="534"/>
    </location>
</feature>
<reference evidence="7 8" key="1">
    <citation type="submission" date="2007-10" db="EMBL/GenBank/DDBJ databases">
        <title>Complete sequence of Caldivirga maquilingensis IC-167.</title>
        <authorList>
            <consortium name="US DOE Joint Genome Institute"/>
            <person name="Copeland A."/>
            <person name="Lucas S."/>
            <person name="Lapidus A."/>
            <person name="Barry K."/>
            <person name="Glavina del Rio T."/>
            <person name="Dalin E."/>
            <person name="Tice H."/>
            <person name="Pitluck S."/>
            <person name="Saunders E."/>
            <person name="Brettin T."/>
            <person name="Bruce D."/>
            <person name="Detter J.C."/>
            <person name="Han C."/>
            <person name="Schmutz J."/>
            <person name="Larimer F."/>
            <person name="Land M."/>
            <person name="Hauser L."/>
            <person name="Kyrpides N."/>
            <person name="Ivanova N."/>
            <person name="Biddle J.F."/>
            <person name="Zhang Z."/>
            <person name="Fitz-Gibbon S.T."/>
            <person name="Lowe T.M."/>
            <person name="Saltikov C."/>
            <person name="House C.H."/>
            <person name="Richardson P."/>
        </authorList>
    </citation>
    <scope>NUCLEOTIDE SEQUENCE [LARGE SCALE GENOMIC DNA]</scope>
    <source>
        <strain evidence="8">ATCC 700844 / DSM 13496 / JCM 10307 / IC-167</strain>
    </source>
</reference>
<feature type="transmembrane region" description="Helical" evidence="5">
    <location>
        <begin position="380"/>
        <end position="399"/>
    </location>
</feature>
<evidence type="ECO:0000256" key="5">
    <source>
        <dbReference type="RuleBase" id="RU363032"/>
    </source>
</evidence>
<comment type="similarity">
    <text evidence="5">Belongs to the binding-protein-dependent transport system permease family.</text>
</comment>
<dbReference type="GeneID" id="5710434"/>
<dbReference type="CDD" id="cd06261">
    <property type="entry name" value="TM_PBP2"/>
    <property type="match status" value="1"/>
</dbReference>
<dbReference type="STRING" id="397948.Cmaq_0897"/>
<dbReference type="PROSITE" id="PS50928">
    <property type="entry name" value="ABC_TM1"/>
    <property type="match status" value="2"/>
</dbReference>
<dbReference type="InterPro" id="IPR000515">
    <property type="entry name" value="MetI-like"/>
</dbReference>
<dbReference type="PANTHER" id="PTHR42744">
    <property type="entry name" value="BINDING-PROTEIN-DEPENDENT TRANSPORT SYSTEMS INNER MEMBRANE COMPONENT"/>
    <property type="match status" value="1"/>
</dbReference>
<dbReference type="EMBL" id="CP000852">
    <property type="protein sequence ID" value="ABW01731.1"/>
    <property type="molecule type" value="Genomic_DNA"/>
</dbReference>
<keyword evidence="8" id="KW-1185">Reference proteome</keyword>
<feature type="transmembrane region" description="Helical" evidence="5">
    <location>
        <begin position="185"/>
        <end position="208"/>
    </location>
</feature>
<feature type="transmembrane region" description="Helical" evidence="5">
    <location>
        <begin position="80"/>
        <end position="99"/>
    </location>
</feature>
<dbReference type="GO" id="GO:0055085">
    <property type="term" value="P:transmembrane transport"/>
    <property type="evidence" value="ECO:0007669"/>
    <property type="project" value="InterPro"/>
</dbReference>
<keyword evidence="5" id="KW-0813">Transport</keyword>
<name>A8MD75_CALMQ</name>
<dbReference type="SUPFAM" id="SSF161098">
    <property type="entry name" value="MetI-like"/>
    <property type="match status" value="2"/>
</dbReference>
<dbReference type="OrthoDB" id="50379at2157"/>
<dbReference type="KEGG" id="cma:Cmaq_0897"/>
<feature type="transmembrane region" description="Helical" evidence="5">
    <location>
        <begin position="406"/>
        <end position="425"/>
    </location>
</feature>
<dbReference type="PANTHER" id="PTHR42744:SF1">
    <property type="entry name" value="BINDING-PROTEIN-DEPENDENT TRANSPORT SYSTEMS INNER MEMBRANE COMPONENT"/>
    <property type="match status" value="1"/>
</dbReference>
<feature type="transmembrane region" description="Helical" evidence="5">
    <location>
        <begin position="51"/>
        <end position="73"/>
    </location>
</feature>
<keyword evidence="2 5" id="KW-0812">Transmembrane</keyword>
<evidence type="ECO:0000256" key="4">
    <source>
        <dbReference type="ARBA" id="ARBA00023136"/>
    </source>
</evidence>
<evidence type="ECO:0000256" key="1">
    <source>
        <dbReference type="ARBA" id="ARBA00004141"/>
    </source>
</evidence>
<dbReference type="RefSeq" id="WP_012185950.1">
    <property type="nucleotide sequence ID" value="NC_009954.1"/>
</dbReference>
<feature type="domain" description="ABC transmembrane type-1" evidence="6">
    <location>
        <begin position="335"/>
        <end position="533"/>
    </location>
</feature>
<dbReference type="Pfam" id="PF00528">
    <property type="entry name" value="BPD_transp_1"/>
    <property type="match status" value="2"/>
</dbReference>
<dbReference type="GO" id="GO:0005886">
    <property type="term" value="C:plasma membrane"/>
    <property type="evidence" value="ECO:0007669"/>
    <property type="project" value="UniProtKB-SubCell"/>
</dbReference>
<feature type="domain" description="ABC transmembrane type-1" evidence="6">
    <location>
        <begin position="14"/>
        <end position="208"/>
    </location>
</feature>
<dbReference type="eggNOG" id="arCOG00174">
    <property type="taxonomic scope" value="Archaea"/>
</dbReference>
<sequence length="553" mass="61863">MNTLSIVITSLLATLATFTRVAVTILASIVTGWFLGYAAAKNGLVERVFLSVTQTLEAVPVITFFPIVLVFFISSIRGYLGVELAVDFLVFTAVVWNIWVGEYESIKTVSQSLEDVANMYKLSFIAKFSKLYIPVTIPRVAGNVLVSFADGLFYITVSEVIALGTKSYHVFGIGSLIFSWVNVGMWFNAIIALIVLVIMVTIVVFGVLRPFVNWAVKYSYDPYAEVMRTGVRRQTPSRIRASLARNVRYLRRITAAERALIPAFVRATSYAVYHRLTVRPRPINVLTRFDKYVAAGIGSLLLALIAYSVYSSWSTTWLPIMINIYDNWEVYLYYLGLDWLRILLVTVSAILIAIPINYLMVTRPKLEAVLLPILEDLASIPVSAYLPLVAIPFVTYLAIRLGLRISLEILVFIVAFLSTAWYVIYNMYVGMKTIPRSLWDVANNLNLSSWYKLTKLAIPGAMPATITGLASTVGSTWGGLEIAEYFQGINGKVYMVHGYTALMDYYTATGNLIGLEAMSLILAINVILLSVFLWRSLFTMARQRYRMEGAISM</sequence>
<evidence type="ECO:0000256" key="2">
    <source>
        <dbReference type="ARBA" id="ARBA00022692"/>
    </source>
</evidence>
<evidence type="ECO:0000256" key="3">
    <source>
        <dbReference type="ARBA" id="ARBA00022989"/>
    </source>
</evidence>
<dbReference type="AlphaFoldDB" id="A8MD75"/>
<organism evidence="7 8">
    <name type="scientific">Caldivirga maquilingensis (strain ATCC 700844 / DSM 13496 / JCM 10307 / IC-167)</name>
    <dbReference type="NCBI Taxonomy" id="397948"/>
    <lineage>
        <taxon>Archaea</taxon>
        <taxon>Thermoproteota</taxon>
        <taxon>Thermoprotei</taxon>
        <taxon>Thermoproteales</taxon>
        <taxon>Thermoproteaceae</taxon>
        <taxon>Caldivirga</taxon>
    </lineage>
</organism>
<evidence type="ECO:0000313" key="7">
    <source>
        <dbReference type="EMBL" id="ABW01731.1"/>
    </source>
</evidence>
<dbReference type="InterPro" id="IPR035906">
    <property type="entry name" value="MetI-like_sf"/>
</dbReference>
<evidence type="ECO:0000259" key="6">
    <source>
        <dbReference type="PROSITE" id="PS50928"/>
    </source>
</evidence>